<evidence type="ECO:0000313" key="4">
    <source>
        <dbReference type="Proteomes" id="UP000199519"/>
    </source>
</evidence>
<name>A0A1I0CQY0_9FIRM</name>
<accession>A0A1I0CQY0</accession>
<reference evidence="3 4" key="1">
    <citation type="submission" date="2016-10" db="EMBL/GenBank/DDBJ databases">
        <authorList>
            <person name="Varghese N."/>
            <person name="Submissions S."/>
        </authorList>
    </citation>
    <scope>NUCLEOTIDE SEQUENCE [LARGE SCALE GENOMIC DNA]</scope>
    <source>
        <strain evidence="1 4">WG2</strain>
        <strain evidence="2 3">WG5</strain>
    </source>
</reference>
<evidence type="ECO:0000313" key="3">
    <source>
        <dbReference type="Proteomes" id="UP000198612"/>
    </source>
</evidence>
<dbReference type="Proteomes" id="UP000199519">
    <property type="component" value="Unassembled WGS sequence"/>
</dbReference>
<dbReference type="AlphaFoldDB" id="A0A1I0CQY0"/>
<dbReference type="EMBL" id="FOHG01000042">
    <property type="protein sequence ID" value="SET22073.1"/>
    <property type="molecule type" value="Genomic_DNA"/>
</dbReference>
<organism evidence="2 3">
    <name type="scientific">Halanaerobium congolense</name>
    <dbReference type="NCBI Taxonomy" id="54121"/>
    <lineage>
        <taxon>Bacteria</taxon>
        <taxon>Bacillati</taxon>
        <taxon>Bacillota</taxon>
        <taxon>Clostridia</taxon>
        <taxon>Halanaerobiales</taxon>
        <taxon>Halanaerobiaceae</taxon>
        <taxon>Halanaerobium</taxon>
    </lineage>
</organism>
<evidence type="ECO:0000313" key="2">
    <source>
        <dbReference type="EMBL" id="SET22073.1"/>
    </source>
</evidence>
<proteinExistence type="predicted"/>
<dbReference type="EMBL" id="FNBJ01000050">
    <property type="protein sequence ID" value="SDG13095.1"/>
    <property type="molecule type" value="Genomic_DNA"/>
</dbReference>
<dbReference type="RefSeq" id="WP_089720882.1">
    <property type="nucleotide sequence ID" value="NZ_FNBJ01000050.1"/>
</dbReference>
<gene>
    <name evidence="1" type="ORF">SAMN04488598_1503</name>
    <name evidence="2" type="ORF">SAMN04515652_14219</name>
</gene>
<dbReference type="Proteomes" id="UP000198612">
    <property type="component" value="Unassembled WGS sequence"/>
</dbReference>
<keyword evidence="4" id="KW-1185">Reference proteome</keyword>
<protein>
    <submittedName>
        <fullName evidence="2">Uncharacterized protein</fullName>
    </submittedName>
</protein>
<evidence type="ECO:0000313" key="1">
    <source>
        <dbReference type="EMBL" id="SDG13095.1"/>
    </source>
</evidence>
<sequence>MDITYNEWGMGYIYLINNCRRHENGIKKINYTLKPDNNLSHQLNKLNWPDKKYVAARDEDFIEEFQNNLDNNLYIKGIEFEMRSGEFNNMIDNYQIKSFKIDDNQYYCVCFAPAKEIFDSENHIYAFSEKKDAFAIFNLKKQTSYKIAFFKALIFKEDSPYNIEHFKTLKIY</sequence>